<evidence type="ECO:0000256" key="1">
    <source>
        <dbReference type="ARBA" id="ARBA00000085"/>
    </source>
</evidence>
<evidence type="ECO:0000256" key="11">
    <source>
        <dbReference type="ARBA" id="ARBA00022989"/>
    </source>
</evidence>
<evidence type="ECO:0000256" key="13">
    <source>
        <dbReference type="ARBA" id="ARBA00023136"/>
    </source>
</evidence>
<evidence type="ECO:0000256" key="2">
    <source>
        <dbReference type="ARBA" id="ARBA00004141"/>
    </source>
</evidence>
<sequence length="995" mass="109980">MTFDFTSISLIAIGYLLCLFGIAFVTDKGIFPRKLVSHPLIYVLSLGIYTSAFAFYGSVGLAYEYGFGFLAFYLGLAGAFMLAPVLLQPLLKLTKSHQLSSLADLFAFRYRSSWAGILTTAFMTIGVLPLLVLQIKTVVDTVLIMTNNEQPSQIIGFGFCILMIVFAVIFGTRHTSARDQHEGFVVAIAFESIIKMLAIIAIGVYSMFYVFDGPGDMEDWLASNQELLATMHTTLNEGPWHALLLMFFASAIVMPHMFYMTFTENMNRRALNTASWGVPVFLLIMSLPIPIILWAGLKLGLRYSPDYFTLTIGLHQGAEWLSVITFIGGLAAASGLIIVVTLALSAMCLNHLILPSLPLRAGINIYKNVLWIRRCLIAAIVLASYFLYLAIGTDQNLSDLGLAAFVATLQFLPGVMGLLFWPTGNRQGFLAGLIGGIAVWSLGILIPLISGHSVLDFYDLTYTFVGQQSGYLIALGATLVNVTLYILVSLTTETSEDEQATAQACAVDTLITPQRRQLDILSAEEFRERLAKPLGSKTAIREVDRALKDLQLPIHEDRPYALRRLRDQLEANLSGLMGPVLAKSILDRNIPYKETPIGGALDDIHFIESRIENYNQQMTGLAAELDSLRRYHRMTLQNLPLGVCSIGGDGEILMWNRAISELTEVNESNIVGAHISTVSDPWGDVLQTFIEDESTHHHKKSVEFRGKTHWLNLHKAVIFRDRQIDSPYTGSVVILIEDLTETQLLEEELIHSERLASIGRFAAGVAHEIGNPITGINCLAQDIKYDSDNPEIKEMSDQIIEQTKRVSNIVQTLVSFAHAGTHKSNRVLSPVKVNQCINEAINLLTLSQKNQRYVEFINHCDPELMVIGDAQRLVQVFVNLIGNARDASPDGTCVVVNSRELEQSCVIEVIDEGHGIPEEKLDQIFDPFFTTKEPGEGTGLGLAMVYSIIEEHHGSINVDSPAYPETGKGARFAITIPRHNNDNDETLAPTQHEGK</sequence>
<protein>
    <recommendedName>
        <fullName evidence="4">histidine kinase</fullName>
        <ecNumber evidence="4">2.7.13.3</ecNumber>
    </recommendedName>
</protein>
<keyword evidence="9 17" id="KW-0418">Kinase</keyword>
<dbReference type="SUPFAM" id="SSF47384">
    <property type="entry name" value="Homodimeric domain of signal transducing histidine kinase"/>
    <property type="match status" value="1"/>
</dbReference>
<feature type="transmembrane region" description="Helical" evidence="15">
    <location>
        <begin position="6"/>
        <end position="27"/>
    </location>
</feature>
<dbReference type="CDD" id="cd10322">
    <property type="entry name" value="SLC5sbd"/>
    <property type="match status" value="1"/>
</dbReference>
<keyword evidence="14" id="KW-0175">Coiled coil</keyword>
<dbReference type="Gene3D" id="1.20.1730.10">
    <property type="entry name" value="Sodium/glucose cotransporter"/>
    <property type="match status" value="1"/>
</dbReference>
<evidence type="ECO:0000256" key="7">
    <source>
        <dbReference type="ARBA" id="ARBA00022692"/>
    </source>
</evidence>
<dbReference type="SUPFAM" id="SSF55785">
    <property type="entry name" value="PYP-like sensor domain (PAS domain)"/>
    <property type="match status" value="1"/>
</dbReference>
<evidence type="ECO:0000256" key="5">
    <source>
        <dbReference type="ARBA" id="ARBA00022553"/>
    </source>
</evidence>
<feature type="transmembrane region" description="Helical" evidence="15">
    <location>
        <begin position="184"/>
        <end position="211"/>
    </location>
</feature>
<feature type="domain" description="Histidine kinase" evidence="16">
    <location>
        <begin position="764"/>
        <end position="980"/>
    </location>
</feature>
<keyword evidence="13 15" id="KW-0472">Membrane</keyword>
<feature type="transmembrane region" description="Helical" evidence="15">
    <location>
        <begin position="370"/>
        <end position="388"/>
    </location>
</feature>
<gene>
    <name evidence="17" type="primary">cbrA</name>
    <name evidence="17" type="ORF">GCM10022277_24860</name>
</gene>
<dbReference type="Pfam" id="PF02518">
    <property type="entry name" value="HATPase_c"/>
    <property type="match status" value="1"/>
</dbReference>
<dbReference type="InterPro" id="IPR000014">
    <property type="entry name" value="PAS"/>
</dbReference>
<accession>A0ABP7MSB8</accession>
<comment type="subcellular location">
    <subcellularLocation>
        <location evidence="2">Membrane</location>
        <topology evidence="2">Multi-pass membrane protein</topology>
    </subcellularLocation>
</comment>
<dbReference type="InterPro" id="IPR003594">
    <property type="entry name" value="HATPase_dom"/>
</dbReference>
<dbReference type="Gene3D" id="1.10.287.130">
    <property type="match status" value="1"/>
</dbReference>
<feature type="transmembrane region" description="Helical" evidence="15">
    <location>
        <begin position="39"/>
        <end position="59"/>
    </location>
</feature>
<feature type="transmembrane region" description="Helical" evidence="15">
    <location>
        <begin position="428"/>
        <end position="449"/>
    </location>
</feature>
<dbReference type="EMBL" id="BAABBN010000007">
    <property type="protein sequence ID" value="GAA3927544.1"/>
    <property type="molecule type" value="Genomic_DNA"/>
</dbReference>
<feature type="transmembrane region" description="Helical" evidence="15">
    <location>
        <begin position="400"/>
        <end position="421"/>
    </location>
</feature>
<feature type="transmembrane region" description="Helical" evidence="15">
    <location>
        <begin position="469"/>
        <end position="488"/>
    </location>
</feature>
<feature type="transmembrane region" description="Helical" evidence="15">
    <location>
        <begin position="320"/>
        <end position="349"/>
    </location>
</feature>
<dbReference type="SMART" id="SM00387">
    <property type="entry name" value="HATPase_c"/>
    <property type="match status" value="1"/>
</dbReference>
<feature type="coiled-coil region" evidence="14">
    <location>
        <begin position="604"/>
        <end position="631"/>
    </location>
</feature>
<dbReference type="GO" id="GO:0016301">
    <property type="term" value="F:kinase activity"/>
    <property type="evidence" value="ECO:0007669"/>
    <property type="project" value="UniProtKB-KW"/>
</dbReference>
<name>A0ABP7MSB8_9GAMM</name>
<dbReference type="Pfam" id="PF00512">
    <property type="entry name" value="HisKA"/>
    <property type="match status" value="1"/>
</dbReference>
<evidence type="ECO:0000259" key="16">
    <source>
        <dbReference type="PROSITE" id="PS50109"/>
    </source>
</evidence>
<dbReference type="Proteomes" id="UP001501565">
    <property type="component" value="Unassembled WGS sequence"/>
</dbReference>
<evidence type="ECO:0000256" key="4">
    <source>
        <dbReference type="ARBA" id="ARBA00012438"/>
    </source>
</evidence>
<evidence type="ECO:0000256" key="15">
    <source>
        <dbReference type="SAM" id="Phobius"/>
    </source>
</evidence>
<keyword evidence="11 15" id="KW-1133">Transmembrane helix</keyword>
<evidence type="ECO:0000256" key="9">
    <source>
        <dbReference type="ARBA" id="ARBA00022777"/>
    </source>
</evidence>
<comment type="caution">
    <text evidence="17">The sequence shown here is derived from an EMBL/GenBank/DDBJ whole genome shotgun (WGS) entry which is preliminary data.</text>
</comment>
<evidence type="ECO:0000313" key="17">
    <source>
        <dbReference type="EMBL" id="GAA3927544.1"/>
    </source>
</evidence>
<evidence type="ECO:0000256" key="14">
    <source>
        <dbReference type="SAM" id="Coils"/>
    </source>
</evidence>
<dbReference type="SMART" id="SM00388">
    <property type="entry name" value="HisKA"/>
    <property type="match status" value="1"/>
</dbReference>
<dbReference type="InterPro" id="IPR035965">
    <property type="entry name" value="PAS-like_dom_sf"/>
</dbReference>
<keyword evidence="18" id="KW-1185">Reference proteome</keyword>
<dbReference type="PRINTS" id="PR00344">
    <property type="entry name" value="BCTRLSENSOR"/>
</dbReference>
<comment type="similarity">
    <text evidence="3">Belongs to the sodium:solute symporter (SSF) (TC 2.A.21) family.</text>
</comment>
<dbReference type="Gene3D" id="3.30.450.20">
    <property type="entry name" value="PAS domain"/>
    <property type="match status" value="1"/>
</dbReference>
<dbReference type="RefSeq" id="WP_344798854.1">
    <property type="nucleotide sequence ID" value="NZ_BAABBN010000007.1"/>
</dbReference>
<dbReference type="InterPro" id="IPR005467">
    <property type="entry name" value="His_kinase_dom"/>
</dbReference>
<reference evidence="18" key="1">
    <citation type="journal article" date="2019" name="Int. J. Syst. Evol. Microbiol.">
        <title>The Global Catalogue of Microorganisms (GCM) 10K type strain sequencing project: providing services to taxonomists for standard genome sequencing and annotation.</title>
        <authorList>
            <consortium name="The Broad Institute Genomics Platform"/>
            <consortium name="The Broad Institute Genome Sequencing Center for Infectious Disease"/>
            <person name="Wu L."/>
            <person name="Ma J."/>
        </authorList>
    </citation>
    <scope>NUCLEOTIDE SEQUENCE [LARGE SCALE GENOMIC DNA]</scope>
    <source>
        <strain evidence="18">JCM 17551</strain>
    </source>
</reference>
<feature type="transmembrane region" description="Helical" evidence="15">
    <location>
        <begin position="65"/>
        <end position="91"/>
    </location>
</feature>
<dbReference type="PROSITE" id="PS50109">
    <property type="entry name" value="HIS_KIN"/>
    <property type="match status" value="1"/>
</dbReference>
<keyword evidence="5" id="KW-0597">Phosphoprotein</keyword>
<feature type="transmembrane region" description="Helical" evidence="15">
    <location>
        <begin position="240"/>
        <end position="262"/>
    </location>
</feature>
<dbReference type="Gene3D" id="3.30.565.10">
    <property type="entry name" value="Histidine kinase-like ATPase, C-terminal domain"/>
    <property type="match status" value="1"/>
</dbReference>
<keyword evidence="10" id="KW-0067">ATP-binding</keyword>
<dbReference type="CDD" id="cd00082">
    <property type="entry name" value="HisKA"/>
    <property type="match status" value="1"/>
</dbReference>
<evidence type="ECO:0000256" key="8">
    <source>
        <dbReference type="ARBA" id="ARBA00022741"/>
    </source>
</evidence>
<dbReference type="InterPro" id="IPR004358">
    <property type="entry name" value="Sig_transdc_His_kin-like_C"/>
</dbReference>
<evidence type="ECO:0000256" key="6">
    <source>
        <dbReference type="ARBA" id="ARBA00022679"/>
    </source>
</evidence>
<evidence type="ECO:0000256" key="10">
    <source>
        <dbReference type="ARBA" id="ARBA00022840"/>
    </source>
</evidence>
<dbReference type="SUPFAM" id="SSF55874">
    <property type="entry name" value="ATPase domain of HSP90 chaperone/DNA topoisomerase II/histidine kinase"/>
    <property type="match status" value="1"/>
</dbReference>
<feature type="transmembrane region" description="Helical" evidence="15">
    <location>
        <begin position="112"/>
        <end position="133"/>
    </location>
</feature>
<evidence type="ECO:0000256" key="12">
    <source>
        <dbReference type="ARBA" id="ARBA00023012"/>
    </source>
</evidence>
<feature type="transmembrane region" description="Helical" evidence="15">
    <location>
        <begin position="274"/>
        <end position="297"/>
    </location>
</feature>
<comment type="catalytic activity">
    <reaction evidence="1">
        <text>ATP + protein L-histidine = ADP + protein N-phospho-L-histidine.</text>
        <dbReference type="EC" id="2.7.13.3"/>
    </reaction>
</comment>
<keyword evidence="7 15" id="KW-0812">Transmembrane</keyword>
<dbReference type="PANTHER" id="PTHR43065">
    <property type="entry name" value="SENSOR HISTIDINE KINASE"/>
    <property type="match status" value="1"/>
</dbReference>
<proteinExistence type="inferred from homology"/>
<dbReference type="InterPro" id="IPR038377">
    <property type="entry name" value="Na/Glc_symporter_sf"/>
</dbReference>
<keyword evidence="8" id="KW-0547">Nucleotide-binding</keyword>
<dbReference type="EC" id="2.7.13.3" evidence="4"/>
<evidence type="ECO:0000256" key="3">
    <source>
        <dbReference type="ARBA" id="ARBA00006434"/>
    </source>
</evidence>
<dbReference type="InterPro" id="IPR036097">
    <property type="entry name" value="HisK_dim/P_sf"/>
</dbReference>
<dbReference type="CDD" id="cd00075">
    <property type="entry name" value="HATPase"/>
    <property type="match status" value="1"/>
</dbReference>
<keyword evidence="12" id="KW-0902">Two-component regulatory system</keyword>
<dbReference type="InterPro" id="IPR001734">
    <property type="entry name" value="Na/solute_symporter"/>
</dbReference>
<dbReference type="PROSITE" id="PS50283">
    <property type="entry name" value="NA_SOLUT_SYMP_3"/>
    <property type="match status" value="1"/>
</dbReference>
<evidence type="ECO:0000313" key="18">
    <source>
        <dbReference type="Proteomes" id="UP001501565"/>
    </source>
</evidence>
<dbReference type="NCBIfam" id="TIGR00229">
    <property type="entry name" value="sensory_box"/>
    <property type="match status" value="1"/>
</dbReference>
<keyword evidence="6" id="KW-0808">Transferase</keyword>
<organism evidence="17 18">
    <name type="scientific">Litoribacillus peritrichatus</name>
    <dbReference type="NCBI Taxonomy" id="718191"/>
    <lineage>
        <taxon>Bacteria</taxon>
        <taxon>Pseudomonadati</taxon>
        <taxon>Pseudomonadota</taxon>
        <taxon>Gammaproteobacteria</taxon>
        <taxon>Oceanospirillales</taxon>
        <taxon>Oceanospirillaceae</taxon>
        <taxon>Litoribacillus</taxon>
    </lineage>
</organism>
<dbReference type="PANTHER" id="PTHR43065:SF10">
    <property type="entry name" value="PEROXIDE STRESS-ACTIVATED HISTIDINE KINASE MAK3"/>
    <property type="match status" value="1"/>
</dbReference>
<feature type="transmembrane region" description="Helical" evidence="15">
    <location>
        <begin position="153"/>
        <end position="172"/>
    </location>
</feature>
<dbReference type="InterPro" id="IPR003661">
    <property type="entry name" value="HisK_dim/P_dom"/>
</dbReference>
<dbReference type="InterPro" id="IPR036890">
    <property type="entry name" value="HATPase_C_sf"/>
</dbReference>